<reference evidence="1 2" key="1">
    <citation type="submission" date="2019-02" db="EMBL/GenBank/DDBJ databases">
        <title>Deep-cultivation of Planctomycetes and their phenomic and genomic characterization uncovers novel biology.</title>
        <authorList>
            <person name="Wiegand S."/>
            <person name="Jogler M."/>
            <person name="Boedeker C."/>
            <person name="Pinto D."/>
            <person name="Vollmers J."/>
            <person name="Rivas-Marin E."/>
            <person name="Kohn T."/>
            <person name="Peeters S.H."/>
            <person name="Heuer A."/>
            <person name="Rast P."/>
            <person name="Oberbeckmann S."/>
            <person name="Bunk B."/>
            <person name="Jeske O."/>
            <person name="Meyerdierks A."/>
            <person name="Storesund J.E."/>
            <person name="Kallscheuer N."/>
            <person name="Luecker S."/>
            <person name="Lage O.M."/>
            <person name="Pohl T."/>
            <person name="Merkel B.J."/>
            <person name="Hornburger P."/>
            <person name="Mueller R.-W."/>
            <person name="Bruemmer F."/>
            <person name="Labrenz M."/>
            <person name="Spormann A.M."/>
            <person name="Op den Camp H."/>
            <person name="Overmann J."/>
            <person name="Amann R."/>
            <person name="Jetten M.S.M."/>
            <person name="Mascher T."/>
            <person name="Medema M.H."/>
            <person name="Devos D.P."/>
            <person name="Kaster A.-K."/>
            <person name="Ovreas L."/>
            <person name="Rohde M."/>
            <person name="Galperin M.Y."/>
            <person name="Jogler C."/>
        </authorList>
    </citation>
    <scope>NUCLEOTIDE SEQUENCE [LARGE SCALE GENOMIC DNA]</scope>
    <source>
        <strain evidence="1 2">Pla163</strain>
    </source>
</reference>
<dbReference type="InterPro" id="IPR050696">
    <property type="entry name" value="FtsA/MreB"/>
</dbReference>
<dbReference type="Gene3D" id="3.30.420.40">
    <property type="match status" value="2"/>
</dbReference>
<keyword evidence="2" id="KW-1185">Reference proteome</keyword>
<accession>A0A518D4M2</accession>
<organism evidence="1 2">
    <name type="scientific">Rohdeia mirabilis</name>
    <dbReference type="NCBI Taxonomy" id="2528008"/>
    <lineage>
        <taxon>Bacteria</taxon>
        <taxon>Pseudomonadati</taxon>
        <taxon>Planctomycetota</taxon>
        <taxon>Planctomycetia</taxon>
        <taxon>Planctomycetia incertae sedis</taxon>
        <taxon>Rohdeia</taxon>
    </lineage>
</organism>
<dbReference type="PANTHER" id="PTHR32432:SF3">
    <property type="entry name" value="ETHANOLAMINE UTILIZATION PROTEIN EUTJ"/>
    <property type="match status" value="1"/>
</dbReference>
<evidence type="ECO:0000313" key="1">
    <source>
        <dbReference type="EMBL" id="QDU86423.1"/>
    </source>
</evidence>
<dbReference type="Gene3D" id="3.30.1490.300">
    <property type="match status" value="1"/>
</dbReference>
<dbReference type="EMBL" id="CP036290">
    <property type="protein sequence ID" value="QDU86423.1"/>
    <property type="molecule type" value="Genomic_DNA"/>
</dbReference>
<protein>
    <submittedName>
        <fullName evidence="1">Competence protein A</fullName>
    </submittedName>
</protein>
<dbReference type="Proteomes" id="UP000319342">
    <property type="component" value="Chromosome"/>
</dbReference>
<name>A0A518D4M2_9BACT</name>
<dbReference type="InterPro" id="IPR043129">
    <property type="entry name" value="ATPase_NBD"/>
</dbReference>
<dbReference type="SUPFAM" id="SSF53067">
    <property type="entry name" value="Actin-like ATPase domain"/>
    <property type="match status" value="1"/>
</dbReference>
<dbReference type="AlphaFoldDB" id="A0A518D4M2"/>
<dbReference type="PANTHER" id="PTHR32432">
    <property type="entry name" value="CELL DIVISION PROTEIN FTSA-RELATED"/>
    <property type="match status" value="1"/>
</dbReference>
<proteinExistence type="predicted"/>
<gene>
    <name evidence="1" type="ORF">Pla163_35740</name>
</gene>
<evidence type="ECO:0000313" key="2">
    <source>
        <dbReference type="Proteomes" id="UP000319342"/>
    </source>
</evidence>
<dbReference type="RefSeq" id="WP_419186092.1">
    <property type="nucleotide sequence ID" value="NZ_CP036290.1"/>
</dbReference>
<sequence length="594" mass="64975">MARSCGIRIGSRRVELLVLDGSAKRPKLVGYHVDTLESEEEGGSPLENAHESLRQMGKGLADKVSADTTGLVLDSGAAVYRHLSLPFADKAKIEEVLKFEVESKIPQWDIDDTLCDFHVISATPVESHLLVSAVPKGVLEERLEVCRRAGLEPLDAELDASALFTAAEYAGVLSPDFAQLLIYIGDGSATLVVVSNGALVTTRAFHFDLEPLEPKVAMAAADGEEPGDSAFERRDDEDLLGQREARRRVHLTRLRREIARTLSSVSTENGFDAIWLCGVRVDELLSEPIGDVEVKALDPLAEVSGAEDLEDRLAAVVAFGAALRHLGFDSAVTPNLRREELAFAGTFERLELPLGVLGLLLIFFLAAQFLIQREGLQLETNKLEHWAMETKRFTVGEDPRAGKISTAALKSPPQPILDYALRMAEGDQGDPDRSRFDELVRLGTLIGDEVSELQRTLGAAEDASYPQSALWAATLTLRVLEDLREAGRIPRFAIRSLDSQYQTGNSRSPDKCKVELDLTLFGETQLQSSQGWDALIGEIRAQPWLVDPEEIREPSRNTAEDGTSVILDGLTIYVDPSGSEDYFAGYEVPATEGN</sequence>